<feature type="domain" description="Helicase C-terminal" evidence="2">
    <location>
        <begin position="532"/>
        <end position="684"/>
    </location>
</feature>
<dbReference type="GO" id="GO:0003677">
    <property type="term" value="F:DNA binding"/>
    <property type="evidence" value="ECO:0007669"/>
    <property type="project" value="InterPro"/>
</dbReference>
<dbReference type="InterPro" id="IPR001650">
    <property type="entry name" value="Helicase_C-like"/>
</dbReference>
<dbReference type="Proteomes" id="UP000241899">
    <property type="component" value="Unassembled WGS sequence"/>
</dbReference>
<dbReference type="PROSITE" id="PS51192">
    <property type="entry name" value="HELICASE_ATP_BIND_1"/>
    <property type="match status" value="1"/>
</dbReference>
<dbReference type="PANTHER" id="PTHR47396">
    <property type="entry name" value="TYPE I RESTRICTION ENZYME ECOKI R PROTEIN"/>
    <property type="match status" value="1"/>
</dbReference>
<evidence type="ECO:0000313" key="3">
    <source>
        <dbReference type="EMBL" id="PTE13599.1"/>
    </source>
</evidence>
<comment type="caution">
    <text evidence="3">The sequence shown here is derived from an EMBL/GenBank/DDBJ whole genome shotgun (WGS) entry which is preliminary data.</text>
</comment>
<dbReference type="PROSITE" id="PS51194">
    <property type="entry name" value="HELICASE_CTER"/>
    <property type="match status" value="1"/>
</dbReference>
<dbReference type="PANTHER" id="PTHR47396:SF1">
    <property type="entry name" value="ATP-DEPENDENT HELICASE IRC3-RELATED"/>
    <property type="match status" value="1"/>
</dbReference>
<dbReference type="Pfam" id="PF04851">
    <property type="entry name" value="ResIII"/>
    <property type="match status" value="1"/>
</dbReference>
<dbReference type="Gene3D" id="3.30.870.10">
    <property type="entry name" value="Endonuclease Chain A"/>
    <property type="match status" value="1"/>
</dbReference>
<dbReference type="InterPro" id="IPR050742">
    <property type="entry name" value="Helicase_Restrict-Modif_Enz"/>
</dbReference>
<reference evidence="3 4" key="1">
    <citation type="submission" date="2018-03" db="EMBL/GenBank/DDBJ databases">
        <title>Rhodobacter veldkampii.</title>
        <authorList>
            <person name="Meyer T.E."/>
            <person name="Miller S."/>
            <person name="Lodha T."/>
            <person name="Gandham S."/>
            <person name="Chintalapati S."/>
            <person name="Chintalapati V.R."/>
        </authorList>
    </citation>
    <scope>NUCLEOTIDE SEQUENCE [LARGE SCALE GENOMIC DNA]</scope>
    <source>
        <strain evidence="3 4">DSM 11550</strain>
    </source>
</reference>
<dbReference type="SUPFAM" id="SSF52540">
    <property type="entry name" value="P-loop containing nucleoside triphosphate hydrolases"/>
    <property type="match status" value="1"/>
</dbReference>
<dbReference type="GO" id="GO:0005524">
    <property type="term" value="F:ATP binding"/>
    <property type="evidence" value="ECO:0007669"/>
    <property type="project" value="InterPro"/>
</dbReference>
<dbReference type="GO" id="GO:0005829">
    <property type="term" value="C:cytosol"/>
    <property type="evidence" value="ECO:0007669"/>
    <property type="project" value="TreeGrafter"/>
</dbReference>
<name>A0A2T4J6T0_9RHOB</name>
<feature type="domain" description="Helicase ATP-binding" evidence="1">
    <location>
        <begin position="284"/>
        <end position="454"/>
    </location>
</feature>
<dbReference type="Gene3D" id="3.40.50.300">
    <property type="entry name" value="P-loop containing nucleotide triphosphate hydrolases"/>
    <property type="match status" value="2"/>
</dbReference>
<sequence length="712" mass="79271">MQVAGAAGLSALEGVRPLYFLPADPLSEEVLIPGFRAAGSVDCMVGFFSSAVLGSLAPGLATFLARGDSKLRLIVSPFLRPEDRAAIDDGTKSPEVVAAERLEDLIVTEDMLARHTLRCLSHLLRAGRIEIRIAIMEDALFHPKVWLFAGDCKVMAAHGSSNLTAAGIRKNFEQITVSRSWEDANQRYITEKLGYQFERLWNNREDSCKVISAPEAITQGLLRTYGSDEPPTEDECRALFKKAQELGFPAPPEPVPVPTPTAFSVPSWLKYDEGTFEHQGRAVKAWCEAGFGGVLEMATGSGKTITAMICAHRLFEARKPLLIVVAAPYVPLIEQWCEEIEPFGLKPVNLTTVGGASQRARALSQVRRRLRTGISEAEVVVVSHDTLCTQEFTDIIAGFDCARLLIADEAHNLGRASFSDNPPECYDFRLGLSATPVRQYDEDGTEKLFAYFGSVVFRFTLEEAIGRCLVEYEYYLHPVYLSAAEMDAWFELTGKIKQNAWRDDGGKPDDFLAKLLRDRRALLETAKGKIALLAQLLDKEDLKRLRHTLIYATDKAPAQLDEVNRLLQDRSLLFHQLTAEETADRKKTSRIIKSFQQGEIQVLTAKRVLDEGVNIPQICRAYVLASTTVERQWVQRRGRLLRTCSAIGKKYSVIHDFLALPPNMDKDLDPDARSLVRSELKRAQEFARLAMNAGRDDGPLAVIHELVDAAYM</sequence>
<keyword evidence="4" id="KW-1185">Reference proteome</keyword>
<dbReference type="EMBL" id="PZKF01000076">
    <property type="protein sequence ID" value="PTE13599.1"/>
    <property type="molecule type" value="Genomic_DNA"/>
</dbReference>
<evidence type="ECO:0000259" key="2">
    <source>
        <dbReference type="PROSITE" id="PS51194"/>
    </source>
</evidence>
<dbReference type="SUPFAM" id="SSF56024">
    <property type="entry name" value="Phospholipase D/nuclease"/>
    <property type="match status" value="1"/>
</dbReference>
<dbReference type="AlphaFoldDB" id="A0A2T4J6T0"/>
<dbReference type="InterPro" id="IPR006935">
    <property type="entry name" value="Helicase/UvrB_N"/>
</dbReference>
<evidence type="ECO:0008006" key="5">
    <source>
        <dbReference type="Google" id="ProtNLM"/>
    </source>
</evidence>
<protein>
    <recommendedName>
        <fullName evidence="5">DNA repair helicase</fullName>
    </recommendedName>
</protein>
<proteinExistence type="predicted"/>
<gene>
    <name evidence="3" type="ORF">C5F46_15560</name>
</gene>
<organism evidence="3 4">
    <name type="scientific">Phaeovulum veldkampii DSM 11550</name>
    <dbReference type="NCBI Taxonomy" id="1185920"/>
    <lineage>
        <taxon>Bacteria</taxon>
        <taxon>Pseudomonadati</taxon>
        <taxon>Pseudomonadota</taxon>
        <taxon>Alphaproteobacteria</taxon>
        <taxon>Rhodobacterales</taxon>
        <taxon>Paracoccaceae</taxon>
        <taxon>Phaeovulum</taxon>
    </lineage>
</organism>
<evidence type="ECO:0000313" key="4">
    <source>
        <dbReference type="Proteomes" id="UP000241899"/>
    </source>
</evidence>
<dbReference type="Pfam" id="PF00271">
    <property type="entry name" value="Helicase_C"/>
    <property type="match status" value="1"/>
</dbReference>
<dbReference type="InterPro" id="IPR014001">
    <property type="entry name" value="Helicase_ATP-bd"/>
</dbReference>
<dbReference type="GO" id="GO:0016787">
    <property type="term" value="F:hydrolase activity"/>
    <property type="evidence" value="ECO:0007669"/>
    <property type="project" value="InterPro"/>
</dbReference>
<dbReference type="InterPro" id="IPR027417">
    <property type="entry name" value="P-loop_NTPase"/>
</dbReference>
<dbReference type="SMART" id="SM00487">
    <property type="entry name" value="DEXDc"/>
    <property type="match status" value="1"/>
</dbReference>
<accession>A0A2T4J6T0</accession>
<evidence type="ECO:0000259" key="1">
    <source>
        <dbReference type="PROSITE" id="PS51192"/>
    </source>
</evidence>